<dbReference type="InterPro" id="IPR012337">
    <property type="entry name" value="RNaseH-like_sf"/>
</dbReference>
<name>A0A645AWW7_9ZZZZ</name>
<dbReference type="InterPro" id="IPR047654">
    <property type="entry name" value="IS1634_transpos"/>
</dbReference>
<protein>
    <recommendedName>
        <fullName evidence="1">Transposase IS4-like domain-containing protein</fullName>
    </recommendedName>
</protein>
<gene>
    <name evidence="2" type="ORF">SDC9_104421</name>
</gene>
<organism evidence="2">
    <name type="scientific">bioreactor metagenome</name>
    <dbReference type="NCBI Taxonomy" id="1076179"/>
    <lineage>
        <taxon>unclassified sequences</taxon>
        <taxon>metagenomes</taxon>
        <taxon>ecological metagenomes</taxon>
    </lineage>
</organism>
<accession>A0A645AWW7</accession>
<evidence type="ECO:0000259" key="1">
    <source>
        <dbReference type="Pfam" id="PF01609"/>
    </source>
</evidence>
<feature type="domain" description="Transposase IS4-like" evidence="1">
    <location>
        <begin position="233"/>
        <end position="494"/>
    </location>
</feature>
<dbReference type="AlphaFoldDB" id="A0A645AWW7"/>
<dbReference type="Pfam" id="PF01609">
    <property type="entry name" value="DDE_Tnp_1"/>
    <property type="match status" value="1"/>
</dbReference>
<dbReference type="SUPFAM" id="SSF53098">
    <property type="entry name" value="Ribonuclease H-like"/>
    <property type="match status" value="1"/>
</dbReference>
<proteinExistence type="predicted"/>
<sequence>MIRKDSRVYKSGAVKTQVRVVEGYRPGPGCPPKQRTLKNFGYLEDQEDPVAFMAMVREYDENCKNEPVTRLEVPSTLKMYSLSNRVRNYGCRFLEALYNSLEIDGFIERYAAYSGYKGNIPLAEIFKFFVLTRILAPDSKRGSCQMKEEFYGMLCDFSLQDAYRALDVFGDMSQDLQLWLNNEVKRSIGRDMSYAFYDVTNFFFDIDFPDDEGGYRRRGVSKEHRVDPIIQMGLFLDEKGLPACMSLFPGNRSDCMTLKPVMAEVRGNYGLKRLVVVADKGLNTSKNIDMICNNGDGYVVSQVLRGKKGSRYHEAMFDDGGYIQNADGSYRYKLFTEEYTGKDNDGHAVERCRKVLIYWSRSDAEMARRKRVEKLLRAENATKNNAYSIQHGCLEYTKEEICDGHDGHIVKNVRKRLKLDEEKAEADSRFDGYFCIITSEMEYDASKIREVYGGLWRIEQSFRVMKSGLEARPVFVSTQKHILAHFTICFTALLIVRLLQLKMGEDAISAERIAAALGAANCQVLRGGIVHLLDVGGSMAFKKRIGRNGKQVDTLAFSCEDEIALDYAKIQKAFCVDFYDAYPKQEVFNRFLKGIK</sequence>
<dbReference type="GO" id="GO:0006313">
    <property type="term" value="P:DNA transposition"/>
    <property type="evidence" value="ECO:0007669"/>
    <property type="project" value="InterPro"/>
</dbReference>
<dbReference type="EMBL" id="VSSQ01016352">
    <property type="protein sequence ID" value="MPM57599.1"/>
    <property type="molecule type" value="Genomic_DNA"/>
</dbReference>
<reference evidence="2" key="1">
    <citation type="submission" date="2019-08" db="EMBL/GenBank/DDBJ databases">
        <authorList>
            <person name="Kucharzyk K."/>
            <person name="Murdoch R.W."/>
            <person name="Higgins S."/>
            <person name="Loffler F."/>
        </authorList>
    </citation>
    <scope>NUCLEOTIDE SEQUENCE</scope>
</reference>
<dbReference type="PANTHER" id="PTHR34614">
    <property type="match status" value="1"/>
</dbReference>
<dbReference type="InterPro" id="IPR002559">
    <property type="entry name" value="Transposase_11"/>
</dbReference>
<evidence type="ECO:0000313" key="2">
    <source>
        <dbReference type="EMBL" id="MPM57599.1"/>
    </source>
</evidence>
<dbReference type="GO" id="GO:0003677">
    <property type="term" value="F:DNA binding"/>
    <property type="evidence" value="ECO:0007669"/>
    <property type="project" value="InterPro"/>
</dbReference>
<comment type="caution">
    <text evidence="2">The sequence shown here is derived from an EMBL/GenBank/DDBJ whole genome shotgun (WGS) entry which is preliminary data.</text>
</comment>
<dbReference type="NCBIfam" id="NF033559">
    <property type="entry name" value="transpos_IS1634"/>
    <property type="match status" value="1"/>
</dbReference>
<dbReference type="PANTHER" id="PTHR34614:SF2">
    <property type="entry name" value="TRANSPOSASE IS4-LIKE DOMAIN-CONTAINING PROTEIN"/>
    <property type="match status" value="1"/>
</dbReference>
<dbReference type="GO" id="GO:0004803">
    <property type="term" value="F:transposase activity"/>
    <property type="evidence" value="ECO:0007669"/>
    <property type="project" value="InterPro"/>
</dbReference>